<feature type="disulfide bond" evidence="18">
    <location>
        <begin position="45"/>
        <end position="125"/>
    </location>
</feature>
<evidence type="ECO:0000313" key="22">
    <source>
        <dbReference type="Proteomes" id="UP000288805"/>
    </source>
</evidence>
<dbReference type="CDD" id="cd00693">
    <property type="entry name" value="secretory_peroxidase"/>
    <property type="match status" value="1"/>
</dbReference>
<gene>
    <name evidence="21" type="primary">PERX_10</name>
    <name evidence="21" type="ORF">CK203_015938</name>
</gene>
<keyword evidence="8 16" id="KW-0106">Calcium</keyword>
<keyword evidence="5 19" id="KW-0575">Peroxidase</keyword>
<feature type="binding site" evidence="16">
    <location>
        <position position="204"/>
    </location>
    <ligand>
        <name>Ca(2+)</name>
        <dbReference type="ChEBI" id="CHEBI:29108"/>
        <label>2</label>
    </ligand>
</feature>
<dbReference type="GO" id="GO:0005576">
    <property type="term" value="C:extracellular region"/>
    <property type="evidence" value="ECO:0007669"/>
    <property type="project" value="UniProtKB-SubCell"/>
</dbReference>
<evidence type="ECO:0000256" key="4">
    <source>
        <dbReference type="ARBA" id="ARBA00012313"/>
    </source>
</evidence>
<comment type="subcellular location">
    <subcellularLocation>
        <location evidence="19">Secreted</location>
    </subcellularLocation>
</comment>
<dbReference type="GO" id="GO:0006979">
    <property type="term" value="P:response to oxidative stress"/>
    <property type="evidence" value="ECO:0007669"/>
    <property type="project" value="UniProtKB-UniRule"/>
</dbReference>
<evidence type="ECO:0000259" key="20">
    <source>
        <dbReference type="PROSITE" id="PS50873"/>
    </source>
</evidence>
<proteinExistence type="inferred from homology"/>
<dbReference type="PRINTS" id="PR00458">
    <property type="entry name" value="PEROXIDASE"/>
</dbReference>
<keyword evidence="10 16" id="KW-0408">Iron</keyword>
<evidence type="ECO:0000256" key="2">
    <source>
        <dbReference type="ARBA" id="ARBA00002322"/>
    </source>
</evidence>
<comment type="function">
    <text evidence="2">Removal of H(2)O(2), oxidation of toxic reductants, biosynthesis and degradation of lignin, suberization, auxin catabolism, response to environmental stresses such as wounding, pathogen attack and oxidative stress. These functions might be dependent on each isozyme/isoform in each plant tissue.</text>
</comment>
<dbReference type="InterPro" id="IPR033905">
    <property type="entry name" value="Secretory_peroxidase"/>
</dbReference>
<dbReference type="InterPro" id="IPR002016">
    <property type="entry name" value="Haem_peroxidase"/>
</dbReference>
<evidence type="ECO:0000256" key="13">
    <source>
        <dbReference type="ARBA" id="ARBA00023324"/>
    </source>
</evidence>
<feature type="binding site" evidence="16">
    <location>
        <position position="77"/>
    </location>
    <ligand>
        <name>Ca(2+)</name>
        <dbReference type="ChEBI" id="CHEBI:29108"/>
        <label>1</label>
    </ligand>
</feature>
<dbReference type="SUPFAM" id="SSF48113">
    <property type="entry name" value="Heme-dependent peroxidases"/>
    <property type="match status" value="1"/>
</dbReference>
<feature type="signal peptide" evidence="19">
    <location>
        <begin position="1"/>
        <end position="34"/>
    </location>
</feature>
<feature type="binding site" evidence="16">
    <location>
        <position position="82"/>
    </location>
    <ligand>
        <name>Ca(2+)</name>
        <dbReference type="ChEBI" id="CHEBI:29108"/>
        <label>1</label>
    </ligand>
</feature>
<feature type="chain" id="PRO_5018811833" description="Peroxidase" evidence="19">
    <location>
        <begin position="35"/>
        <end position="331"/>
    </location>
</feature>
<evidence type="ECO:0000256" key="6">
    <source>
        <dbReference type="ARBA" id="ARBA00022617"/>
    </source>
</evidence>
<evidence type="ECO:0000256" key="15">
    <source>
        <dbReference type="PIRSR" id="PIRSR600823-2"/>
    </source>
</evidence>
<dbReference type="PROSITE" id="PS00435">
    <property type="entry name" value="PEROXIDASE_1"/>
    <property type="match status" value="1"/>
</dbReference>
<reference evidence="21 22" key="1">
    <citation type="journal article" date="2018" name="PLoS Genet.">
        <title>Population sequencing reveals clonal diversity and ancestral inbreeding in the grapevine cultivar Chardonnay.</title>
        <authorList>
            <person name="Roach M.J."/>
            <person name="Johnson D.L."/>
            <person name="Bohlmann J."/>
            <person name="van Vuuren H.J."/>
            <person name="Jones S.J."/>
            <person name="Pretorius I.S."/>
            <person name="Schmidt S.A."/>
            <person name="Borneman A.R."/>
        </authorList>
    </citation>
    <scope>NUCLEOTIDE SEQUENCE [LARGE SCALE GENOMIC DNA]</scope>
    <source>
        <strain evidence="22">cv. Chardonnay</strain>
        <tissue evidence="21">Leaf</tissue>
    </source>
</reference>
<dbReference type="GO" id="GO:0140825">
    <property type="term" value="F:lactoperoxidase activity"/>
    <property type="evidence" value="ECO:0007669"/>
    <property type="project" value="UniProtKB-EC"/>
</dbReference>
<dbReference type="PANTHER" id="PTHR31388:SF115">
    <property type="entry name" value="PEROXIDASE 5"/>
    <property type="match status" value="1"/>
</dbReference>
<evidence type="ECO:0000256" key="9">
    <source>
        <dbReference type="ARBA" id="ARBA00023002"/>
    </source>
</evidence>
<dbReference type="Gene3D" id="1.10.420.10">
    <property type="entry name" value="Peroxidase, domain 2"/>
    <property type="match status" value="1"/>
</dbReference>
<dbReference type="InterPro" id="IPR019793">
    <property type="entry name" value="Peroxidases_heam-ligand_BS"/>
</dbReference>
<organism evidence="21 22">
    <name type="scientific">Vitis vinifera</name>
    <name type="common">Grape</name>
    <dbReference type="NCBI Taxonomy" id="29760"/>
    <lineage>
        <taxon>Eukaryota</taxon>
        <taxon>Viridiplantae</taxon>
        <taxon>Streptophyta</taxon>
        <taxon>Embryophyta</taxon>
        <taxon>Tracheophyta</taxon>
        <taxon>Spermatophyta</taxon>
        <taxon>Magnoliopsida</taxon>
        <taxon>eudicotyledons</taxon>
        <taxon>Gunneridae</taxon>
        <taxon>Pentapetalae</taxon>
        <taxon>rosids</taxon>
        <taxon>Vitales</taxon>
        <taxon>Vitaceae</taxon>
        <taxon>Viteae</taxon>
        <taxon>Vitis</taxon>
    </lineage>
</organism>
<protein>
    <recommendedName>
        <fullName evidence="4 19">Peroxidase</fullName>
        <ecNumber evidence="4 19">1.11.1.7</ecNumber>
    </recommendedName>
</protein>
<dbReference type="PROSITE" id="PS00436">
    <property type="entry name" value="PEROXIDASE_2"/>
    <property type="match status" value="1"/>
</dbReference>
<keyword evidence="19" id="KW-0964">Secreted</keyword>
<evidence type="ECO:0000256" key="18">
    <source>
        <dbReference type="PIRSR" id="PIRSR600823-5"/>
    </source>
</evidence>
<keyword evidence="9 19" id="KW-0560">Oxidoreductase</keyword>
<evidence type="ECO:0000256" key="7">
    <source>
        <dbReference type="ARBA" id="ARBA00022723"/>
    </source>
</evidence>
<dbReference type="GO" id="GO:0020037">
    <property type="term" value="F:heme binding"/>
    <property type="evidence" value="ECO:0007669"/>
    <property type="project" value="UniProtKB-UniRule"/>
</dbReference>
<keyword evidence="7 16" id="KW-0479">Metal-binding</keyword>
<feature type="disulfide bond" evidence="18">
    <location>
        <begin position="131"/>
        <end position="327"/>
    </location>
</feature>
<evidence type="ECO:0000256" key="12">
    <source>
        <dbReference type="ARBA" id="ARBA00023180"/>
    </source>
</evidence>
<feature type="site" description="Transition state stabilizer" evidence="17">
    <location>
        <position position="72"/>
    </location>
</feature>
<evidence type="ECO:0000256" key="10">
    <source>
        <dbReference type="ARBA" id="ARBA00023004"/>
    </source>
</evidence>
<feature type="disulfide bond" evidence="18">
    <location>
        <begin position="210"/>
        <end position="236"/>
    </location>
</feature>
<comment type="caution">
    <text evidence="21">The sequence shown here is derived from an EMBL/GenBank/DDBJ whole genome shotgun (WGS) entry which is preliminary data.</text>
</comment>
<evidence type="ECO:0000256" key="16">
    <source>
        <dbReference type="PIRSR" id="PIRSR600823-3"/>
    </source>
</evidence>
<dbReference type="InterPro" id="IPR010255">
    <property type="entry name" value="Haem_peroxidase_sf"/>
</dbReference>
<keyword evidence="11 18" id="KW-1015">Disulfide bond</keyword>
<keyword evidence="12" id="KW-0325">Glycoprotein</keyword>
<dbReference type="GO" id="GO:0046872">
    <property type="term" value="F:metal ion binding"/>
    <property type="evidence" value="ECO:0007669"/>
    <property type="project" value="UniProtKB-UniRule"/>
</dbReference>
<dbReference type="EC" id="1.11.1.7" evidence="4 19"/>
<feature type="binding site" evidence="16">
    <location>
        <position position="98"/>
    </location>
    <ligand>
        <name>Ca(2+)</name>
        <dbReference type="ChEBI" id="CHEBI:29108"/>
        <label>1</label>
    </ligand>
</feature>
<evidence type="ECO:0000256" key="8">
    <source>
        <dbReference type="ARBA" id="ARBA00022837"/>
    </source>
</evidence>
<dbReference type="EMBL" id="QGNW01000030">
    <property type="protein sequence ID" value="RVX11612.1"/>
    <property type="molecule type" value="Genomic_DNA"/>
</dbReference>
<feature type="active site" description="Proton acceptor" evidence="14">
    <location>
        <position position="76"/>
    </location>
</feature>
<evidence type="ECO:0000256" key="19">
    <source>
        <dbReference type="RuleBase" id="RU362060"/>
    </source>
</evidence>
<dbReference type="InterPro" id="IPR000823">
    <property type="entry name" value="Peroxidase_pln"/>
</dbReference>
<comment type="cofactor">
    <cofactor evidence="16 19">
        <name>Ca(2+)</name>
        <dbReference type="ChEBI" id="CHEBI:29108"/>
    </cofactor>
    <text evidence="16 19">Binds 2 calcium ions per subunit.</text>
</comment>
<name>A0A438JRM9_VITVI</name>
<feature type="binding site" evidence="16">
    <location>
        <position position="254"/>
    </location>
    <ligand>
        <name>Ca(2+)</name>
        <dbReference type="ChEBI" id="CHEBI:29108"/>
        <label>2</label>
    </ligand>
</feature>
<evidence type="ECO:0000256" key="17">
    <source>
        <dbReference type="PIRSR" id="PIRSR600823-4"/>
    </source>
</evidence>
<dbReference type="FunFam" id="1.10.420.10:FF:000001">
    <property type="entry name" value="Peroxidase"/>
    <property type="match status" value="1"/>
</dbReference>
<feature type="binding site" description="axial binding residue" evidence="16">
    <location>
        <position position="203"/>
    </location>
    <ligand>
        <name>heme b</name>
        <dbReference type="ChEBI" id="CHEBI:60344"/>
    </ligand>
    <ligandPart>
        <name>Fe</name>
        <dbReference type="ChEBI" id="CHEBI:18248"/>
    </ligandPart>
</feature>
<evidence type="ECO:0000256" key="3">
    <source>
        <dbReference type="ARBA" id="ARBA00006873"/>
    </source>
</evidence>
<dbReference type="FunFam" id="1.10.520.10:FF:000001">
    <property type="entry name" value="Peroxidase"/>
    <property type="match status" value="1"/>
</dbReference>
<keyword evidence="6 19" id="KW-0349">Heme</keyword>
<dbReference type="PANTHER" id="PTHR31388">
    <property type="entry name" value="PEROXIDASE 72-RELATED"/>
    <property type="match status" value="1"/>
</dbReference>
<comment type="cofactor">
    <cofactor evidence="16 19">
        <name>heme b</name>
        <dbReference type="ChEBI" id="CHEBI:60344"/>
    </cofactor>
    <text evidence="16 19">Binds 1 heme b (iron(II)-protoporphyrin IX) group per subunit.</text>
</comment>
<evidence type="ECO:0000256" key="1">
    <source>
        <dbReference type="ARBA" id="ARBA00000189"/>
    </source>
</evidence>
<dbReference type="GO" id="GO:0042744">
    <property type="term" value="P:hydrogen peroxide catabolic process"/>
    <property type="evidence" value="ECO:0007669"/>
    <property type="project" value="UniProtKB-KW"/>
</dbReference>
<keyword evidence="19" id="KW-0732">Signal</keyword>
<evidence type="ECO:0000256" key="14">
    <source>
        <dbReference type="PIRSR" id="PIRSR600823-1"/>
    </source>
</evidence>
<feature type="binding site" evidence="16">
    <location>
        <position position="259"/>
    </location>
    <ligand>
        <name>Ca(2+)</name>
        <dbReference type="ChEBI" id="CHEBI:29108"/>
        <label>2</label>
    </ligand>
</feature>
<feature type="binding site" evidence="16">
    <location>
        <position position="84"/>
    </location>
    <ligand>
        <name>Ca(2+)</name>
        <dbReference type="ChEBI" id="CHEBI:29108"/>
        <label>1</label>
    </ligand>
</feature>
<comment type="catalytic activity">
    <reaction evidence="1 19">
        <text>2 a phenolic donor + H2O2 = 2 a phenolic radical donor + 2 H2O</text>
        <dbReference type="Rhea" id="RHEA:56136"/>
        <dbReference type="ChEBI" id="CHEBI:15377"/>
        <dbReference type="ChEBI" id="CHEBI:16240"/>
        <dbReference type="ChEBI" id="CHEBI:139520"/>
        <dbReference type="ChEBI" id="CHEBI:139521"/>
        <dbReference type="EC" id="1.11.1.7"/>
    </reaction>
</comment>
<dbReference type="InterPro" id="IPR019794">
    <property type="entry name" value="Peroxidases_AS"/>
</dbReference>
<comment type="similarity">
    <text evidence="3">Belongs to the peroxidase family. Ascorbate peroxidase subfamily.</text>
</comment>
<dbReference type="AlphaFoldDB" id="A0A438JRM9"/>
<feature type="binding site" evidence="16">
    <location>
        <position position="80"/>
    </location>
    <ligand>
        <name>Ca(2+)</name>
        <dbReference type="ChEBI" id="CHEBI:29108"/>
        <label>1</label>
    </ligand>
</feature>
<evidence type="ECO:0000256" key="11">
    <source>
        <dbReference type="ARBA" id="ARBA00023157"/>
    </source>
</evidence>
<feature type="binding site" evidence="16">
    <location>
        <position position="86"/>
    </location>
    <ligand>
        <name>Ca(2+)</name>
        <dbReference type="ChEBI" id="CHEBI:29108"/>
        <label>1</label>
    </ligand>
</feature>
<dbReference type="Gene3D" id="1.10.520.10">
    <property type="match status" value="1"/>
</dbReference>
<dbReference type="PRINTS" id="PR00461">
    <property type="entry name" value="PLPEROXIDASE"/>
</dbReference>
<evidence type="ECO:0000256" key="5">
    <source>
        <dbReference type="ARBA" id="ARBA00022559"/>
    </source>
</evidence>
<sequence length="331" mass="35721">MGLTAGSSSWPSCISPACIFLAVFLILSNMPCEAHLSPTFYDHTCPRALTTIRTAVRTAVSRERRMAASLIRLHFHDCFVQGCDASILLDDSSSIQSEKNAPNNLNSVRGYEVIDNIKSKVESLCPGVVSCADIVAVAARDASVAVSGPTWTVRLGRRDSTTSGLSQAATNLPSFRDSLDKLVSLFGSKGLSARDMVALSGSHTIGQARCVTFRDRIYDNGTDIDAGFASTRRRRCPANNGNGDDNLAPLELVTPNSFDNNYFKNLIRRKGLLQSDQVLFSGGSTDTIVDEYSKSPKTFRSDFASAMVKMGDIEPLTGSAGVIRKFCNVIN</sequence>
<feature type="binding site" evidence="15">
    <location>
        <position position="173"/>
    </location>
    <ligand>
        <name>substrate</name>
    </ligand>
</feature>
<feature type="domain" description="Plant heme peroxidase family profile" evidence="20">
    <location>
        <begin position="35"/>
        <end position="331"/>
    </location>
</feature>
<accession>A0A438JRM9</accession>
<dbReference type="Pfam" id="PF00141">
    <property type="entry name" value="peroxidase"/>
    <property type="match status" value="1"/>
</dbReference>
<comment type="similarity">
    <text evidence="19">Belongs to the peroxidase family. Classical plant (class III) peroxidase subfamily.</text>
</comment>
<dbReference type="Proteomes" id="UP000288805">
    <property type="component" value="Unassembled WGS sequence"/>
</dbReference>
<keyword evidence="13 19" id="KW-0376">Hydrogen peroxide</keyword>
<dbReference type="PROSITE" id="PS50873">
    <property type="entry name" value="PEROXIDASE_4"/>
    <property type="match status" value="1"/>
</dbReference>
<evidence type="ECO:0000313" key="21">
    <source>
        <dbReference type="EMBL" id="RVX11612.1"/>
    </source>
</evidence>
<feature type="disulfide bond" evidence="18">
    <location>
        <begin position="78"/>
        <end position="83"/>
    </location>
</feature>